<dbReference type="AlphaFoldDB" id="A0A498QBW8"/>
<dbReference type="EMBL" id="UPHP01000116">
    <property type="protein sequence ID" value="VBA41885.1"/>
    <property type="molecule type" value="Genomic_DNA"/>
</dbReference>
<evidence type="ECO:0000313" key="3">
    <source>
        <dbReference type="Proteomes" id="UP000273307"/>
    </source>
</evidence>
<gene>
    <name evidence="2" type="ORF">LAUMK136_04288</name>
</gene>
<protein>
    <submittedName>
        <fullName evidence="2">Uncharacterized protein</fullName>
    </submittedName>
</protein>
<sequence>MATSMTTRLGKIAVAAAAAVGLYVPAIDVPTSLMACLHPANIASAAPSPTCSSDLRECLHASVKTGLYGVRYVAPEDVARCVEAFNACRHGGAGGGGNPNPPPSTPAGGGTGKGLPSHLGIKTIGNGESRYDCRVSGSSVSCAGTLVAPFGTTDTYEEQFTGTLSGLTATGTFNGHQTGHSPADPSCRYEQDLSGPATFIFNLDGTVLIRQGPPQIHGTYSCGGPTSFTGNAWESTGTWSAMT</sequence>
<keyword evidence="3" id="KW-1185">Reference proteome</keyword>
<name>A0A498QBW8_9MYCO</name>
<feature type="region of interest" description="Disordered" evidence="1">
    <location>
        <begin position="94"/>
        <end position="119"/>
    </location>
</feature>
<evidence type="ECO:0000256" key="1">
    <source>
        <dbReference type="SAM" id="MobiDB-lite"/>
    </source>
</evidence>
<organism evidence="2 3">
    <name type="scientific">Mycobacterium attenuatum</name>
    <dbReference type="NCBI Taxonomy" id="2341086"/>
    <lineage>
        <taxon>Bacteria</taxon>
        <taxon>Bacillati</taxon>
        <taxon>Actinomycetota</taxon>
        <taxon>Actinomycetes</taxon>
        <taxon>Mycobacteriales</taxon>
        <taxon>Mycobacteriaceae</taxon>
        <taxon>Mycobacterium</taxon>
    </lineage>
</organism>
<proteinExistence type="predicted"/>
<dbReference type="Proteomes" id="UP000273307">
    <property type="component" value="Unassembled WGS sequence"/>
</dbReference>
<evidence type="ECO:0000313" key="2">
    <source>
        <dbReference type="EMBL" id="VBA41885.1"/>
    </source>
</evidence>
<reference evidence="2 3" key="1">
    <citation type="submission" date="2018-09" db="EMBL/GenBank/DDBJ databases">
        <authorList>
            <person name="Tagini F."/>
        </authorList>
    </citation>
    <scope>NUCLEOTIDE SEQUENCE [LARGE SCALE GENOMIC DNA]</scope>
    <source>
        <strain evidence="2 3">MK136</strain>
    </source>
</reference>
<accession>A0A498QBW8</accession>